<dbReference type="InterPro" id="IPR050321">
    <property type="entry name" value="Glycosyltr_2/OpgH_subfam"/>
</dbReference>
<evidence type="ECO:0000256" key="7">
    <source>
        <dbReference type="SAM" id="MobiDB-lite"/>
    </source>
</evidence>
<dbReference type="RefSeq" id="WP_238195693.1">
    <property type="nucleotide sequence ID" value="NZ_BPQZ01000006.1"/>
</dbReference>
<dbReference type="GO" id="GO:0016020">
    <property type="term" value="C:membrane"/>
    <property type="evidence" value="ECO:0007669"/>
    <property type="project" value="UniProtKB-SubCell"/>
</dbReference>
<dbReference type="PANTHER" id="PTHR43867">
    <property type="entry name" value="CELLULOSE SYNTHASE CATALYTIC SUBUNIT A [UDP-FORMING]"/>
    <property type="match status" value="1"/>
</dbReference>
<feature type="transmembrane region" description="Helical" evidence="8">
    <location>
        <begin position="488"/>
        <end position="513"/>
    </location>
</feature>
<comment type="subcellular location">
    <subcellularLocation>
        <location evidence="1">Membrane</location>
        <topology evidence="1">Multi-pass membrane protein</topology>
    </subcellularLocation>
</comment>
<evidence type="ECO:0000256" key="4">
    <source>
        <dbReference type="ARBA" id="ARBA00022692"/>
    </source>
</evidence>
<dbReference type="Gene3D" id="3.90.550.10">
    <property type="entry name" value="Spore Coat Polysaccharide Biosynthesis Protein SpsA, Chain A"/>
    <property type="match status" value="1"/>
</dbReference>
<evidence type="ECO:0000259" key="9">
    <source>
        <dbReference type="Pfam" id="PF13632"/>
    </source>
</evidence>
<reference evidence="11" key="1">
    <citation type="journal article" date="2019" name="Int. J. Syst. Evol. Microbiol.">
        <title>The Global Catalogue of Microorganisms (GCM) 10K type strain sequencing project: providing services to taxonomists for standard genome sequencing and annotation.</title>
        <authorList>
            <consortium name="The Broad Institute Genomics Platform"/>
            <consortium name="The Broad Institute Genome Sequencing Center for Infectious Disease"/>
            <person name="Wu L."/>
            <person name="Ma J."/>
        </authorList>
    </citation>
    <scope>NUCLEOTIDE SEQUENCE [LARGE SCALE GENOMIC DNA]</scope>
    <source>
        <strain evidence="11">NBRC 103632</strain>
    </source>
</reference>
<evidence type="ECO:0000256" key="5">
    <source>
        <dbReference type="ARBA" id="ARBA00022989"/>
    </source>
</evidence>
<evidence type="ECO:0000313" key="10">
    <source>
        <dbReference type="EMBL" id="GLS74408.1"/>
    </source>
</evidence>
<keyword evidence="2" id="KW-0328">Glycosyltransferase</keyword>
<evidence type="ECO:0000256" key="6">
    <source>
        <dbReference type="ARBA" id="ARBA00023136"/>
    </source>
</evidence>
<protein>
    <recommendedName>
        <fullName evidence="9">Glycosyltransferase 2-like domain-containing protein</fullName>
    </recommendedName>
</protein>
<name>A0AA37TNT0_9HYPH</name>
<keyword evidence="6 8" id="KW-0472">Membrane</keyword>
<dbReference type="Proteomes" id="UP001157440">
    <property type="component" value="Unassembled WGS sequence"/>
</dbReference>
<feature type="transmembrane region" description="Helical" evidence="8">
    <location>
        <begin position="168"/>
        <end position="192"/>
    </location>
</feature>
<feature type="region of interest" description="Disordered" evidence="7">
    <location>
        <begin position="601"/>
        <end position="625"/>
    </location>
</feature>
<organism evidence="10 11">
    <name type="scientific">Methylobacterium tardum</name>
    <dbReference type="NCBI Taxonomy" id="374432"/>
    <lineage>
        <taxon>Bacteria</taxon>
        <taxon>Pseudomonadati</taxon>
        <taxon>Pseudomonadota</taxon>
        <taxon>Alphaproteobacteria</taxon>
        <taxon>Hyphomicrobiales</taxon>
        <taxon>Methylobacteriaceae</taxon>
        <taxon>Methylobacterium</taxon>
    </lineage>
</organism>
<feature type="transmembrane region" description="Helical" evidence="8">
    <location>
        <begin position="198"/>
        <end position="217"/>
    </location>
</feature>
<dbReference type="Pfam" id="PF13632">
    <property type="entry name" value="Glyco_trans_2_3"/>
    <property type="match status" value="1"/>
</dbReference>
<feature type="transmembrane region" description="Helical" evidence="8">
    <location>
        <begin position="533"/>
        <end position="554"/>
    </location>
</feature>
<keyword evidence="5 8" id="KW-1133">Transmembrane helix</keyword>
<dbReference type="PANTHER" id="PTHR43867:SF2">
    <property type="entry name" value="CELLULOSE SYNTHASE CATALYTIC SUBUNIT A [UDP-FORMING]"/>
    <property type="match status" value="1"/>
</dbReference>
<feature type="domain" description="Glycosyltransferase 2-like" evidence="9">
    <location>
        <begin position="323"/>
        <end position="512"/>
    </location>
</feature>
<evidence type="ECO:0000256" key="8">
    <source>
        <dbReference type="SAM" id="Phobius"/>
    </source>
</evidence>
<dbReference type="AlphaFoldDB" id="A0AA37TNT0"/>
<dbReference type="InterPro" id="IPR001173">
    <property type="entry name" value="Glyco_trans_2-like"/>
</dbReference>
<dbReference type="EMBL" id="BSPL01000038">
    <property type="protein sequence ID" value="GLS74408.1"/>
    <property type="molecule type" value="Genomic_DNA"/>
</dbReference>
<proteinExistence type="predicted"/>
<keyword evidence="3" id="KW-0808">Transferase</keyword>
<evidence type="ECO:0000256" key="3">
    <source>
        <dbReference type="ARBA" id="ARBA00022679"/>
    </source>
</evidence>
<comment type="caution">
    <text evidence="10">The sequence shown here is derived from an EMBL/GenBank/DDBJ whole genome shotgun (WGS) entry which is preliminary data.</text>
</comment>
<keyword evidence="11" id="KW-1185">Reference proteome</keyword>
<feature type="transmembrane region" description="Helical" evidence="8">
    <location>
        <begin position="566"/>
        <end position="584"/>
    </location>
</feature>
<gene>
    <name evidence="10" type="ORF">GCM10007890_64260</name>
</gene>
<dbReference type="InterPro" id="IPR029044">
    <property type="entry name" value="Nucleotide-diphossugar_trans"/>
</dbReference>
<dbReference type="GO" id="GO:0016757">
    <property type="term" value="F:glycosyltransferase activity"/>
    <property type="evidence" value="ECO:0007669"/>
    <property type="project" value="UniProtKB-KW"/>
</dbReference>
<evidence type="ECO:0000256" key="2">
    <source>
        <dbReference type="ARBA" id="ARBA00022676"/>
    </source>
</evidence>
<dbReference type="SUPFAM" id="SSF53448">
    <property type="entry name" value="Nucleotide-diphospho-sugar transferases"/>
    <property type="match status" value="1"/>
</dbReference>
<sequence>MSFQRPPAGQAALPPEIAFLQAEGVDGQLLIRAAAAAAEAGTDAATALLQAGLMAEAAYYRALARALDAPYLDGPIPFGLGLRFPDSVAAGLAPLAPGAVAPCVLAPRGRMIADLLDGPRRASRPAITSPTRLREAVFAAIPEQVADYASHELRRRTPERATAREPAVWWLLVLGLGLTAALCLCAALPAWLARTAMLAAQGLFLAMASFRLAALAIRAPVSADATVPLADADLPVYTVLVPLRREAAVVPHLLKALAALDYPAAKLDIKLLLEADDPETGPALARIPLPARFEVITVPPGGPRTKPRALNAALPLARGALLTVYDAEDAPDPGQLRLAATLFARLPDRVACLQGRLVIDNAGDSRLARAFALEYAGLFDVLNPALARCGLPVPLGGTSMHLRTDVLRALNGWDPFNVTEDADLGIRLALAGYTVGDLPSPTFEEAPARLAPWLAQRTRWLKGLIQTSLTHGRRPLANARSLGGLETLCAAALVPGTVASALAYPVCLAAAAWDFLVLDIAAAPAFLDNLPTGLAITLFGTGLAALILPALLGCARRGWGDLARSAVWMPLYFLLISLAAWLALVELLRAPERWNKTRHGLARTSRRGRAHRPAGTPGTLRHLEPACGGRGAGECGFS</sequence>
<keyword evidence="4 8" id="KW-0812">Transmembrane</keyword>
<evidence type="ECO:0000256" key="1">
    <source>
        <dbReference type="ARBA" id="ARBA00004141"/>
    </source>
</evidence>
<accession>A0AA37TNT0</accession>
<evidence type="ECO:0000313" key="11">
    <source>
        <dbReference type="Proteomes" id="UP001157440"/>
    </source>
</evidence>
<feature type="compositionally biased region" description="Basic residues" evidence="7">
    <location>
        <begin position="601"/>
        <end position="612"/>
    </location>
</feature>